<feature type="domain" description="Histidine kinase" evidence="11">
    <location>
        <begin position="249"/>
        <end position="497"/>
    </location>
</feature>
<dbReference type="Pfam" id="PF00672">
    <property type="entry name" value="HAMP"/>
    <property type="match status" value="1"/>
</dbReference>
<dbReference type="CDD" id="cd00082">
    <property type="entry name" value="HisKA"/>
    <property type="match status" value="1"/>
</dbReference>
<evidence type="ECO:0000313" key="13">
    <source>
        <dbReference type="EMBL" id="MDP9824623.1"/>
    </source>
</evidence>
<evidence type="ECO:0000256" key="5">
    <source>
        <dbReference type="ARBA" id="ARBA00022679"/>
    </source>
</evidence>
<evidence type="ECO:0000256" key="7">
    <source>
        <dbReference type="ARBA" id="ARBA00022777"/>
    </source>
</evidence>
<dbReference type="PRINTS" id="PR00344">
    <property type="entry name" value="BCTRLSENSOR"/>
</dbReference>
<reference evidence="13 14" key="1">
    <citation type="submission" date="2023-07" db="EMBL/GenBank/DDBJ databases">
        <title>Sequencing the genomes of 1000 actinobacteria strains.</title>
        <authorList>
            <person name="Klenk H.-P."/>
        </authorList>
    </citation>
    <scope>NUCLEOTIDE SEQUENCE [LARGE SCALE GENOMIC DNA]</scope>
    <source>
        <strain evidence="13 14">DSM 44388</strain>
    </source>
</reference>
<dbReference type="SUPFAM" id="SSF47384">
    <property type="entry name" value="Homodimeric domain of signal transducing histidine kinase"/>
    <property type="match status" value="1"/>
</dbReference>
<keyword evidence="6" id="KW-0812">Transmembrane</keyword>
<dbReference type="EMBL" id="JAUSQZ010000001">
    <property type="protein sequence ID" value="MDP9824623.1"/>
    <property type="molecule type" value="Genomic_DNA"/>
</dbReference>
<dbReference type="InterPro" id="IPR003661">
    <property type="entry name" value="HisK_dim/P_dom"/>
</dbReference>
<keyword evidence="4" id="KW-0597">Phosphoprotein</keyword>
<comment type="subcellular location">
    <subcellularLocation>
        <location evidence="2">Cell membrane</location>
    </subcellularLocation>
</comment>
<evidence type="ECO:0000313" key="14">
    <source>
        <dbReference type="Proteomes" id="UP001235712"/>
    </source>
</evidence>
<evidence type="ECO:0000259" key="11">
    <source>
        <dbReference type="PROSITE" id="PS50109"/>
    </source>
</evidence>
<dbReference type="Gene3D" id="3.30.565.10">
    <property type="entry name" value="Histidine kinase-like ATPase, C-terminal domain"/>
    <property type="match status" value="1"/>
</dbReference>
<protein>
    <recommendedName>
        <fullName evidence="3">histidine kinase</fullName>
        <ecNumber evidence="3">2.7.13.3</ecNumber>
    </recommendedName>
</protein>
<evidence type="ECO:0000256" key="10">
    <source>
        <dbReference type="ARBA" id="ARBA00023136"/>
    </source>
</evidence>
<keyword evidence="7 13" id="KW-0418">Kinase</keyword>
<keyword evidence="5" id="KW-0808">Transferase</keyword>
<keyword evidence="14" id="KW-1185">Reference proteome</keyword>
<dbReference type="Pfam" id="PF02518">
    <property type="entry name" value="HATPase_c"/>
    <property type="match status" value="1"/>
</dbReference>
<dbReference type="InterPro" id="IPR036097">
    <property type="entry name" value="HisK_dim/P_sf"/>
</dbReference>
<organism evidence="13 14">
    <name type="scientific">Kineosporia succinea</name>
    <dbReference type="NCBI Taxonomy" id="84632"/>
    <lineage>
        <taxon>Bacteria</taxon>
        <taxon>Bacillati</taxon>
        <taxon>Actinomycetota</taxon>
        <taxon>Actinomycetes</taxon>
        <taxon>Kineosporiales</taxon>
        <taxon>Kineosporiaceae</taxon>
        <taxon>Kineosporia</taxon>
    </lineage>
</organism>
<name>A0ABT9NW19_9ACTN</name>
<keyword evidence="9" id="KW-0902">Two-component regulatory system</keyword>
<evidence type="ECO:0000256" key="2">
    <source>
        <dbReference type="ARBA" id="ARBA00004236"/>
    </source>
</evidence>
<dbReference type="Gene3D" id="6.10.340.10">
    <property type="match status" value="1"/>
</dbReference>
<gene>
    <name evidence="13" type="ORF">J2S57_000372</name>
</gene>
<evidence type="ECO:0000256" key="4">
    <source>
        <dbReference type="ARBA" id="ARBA00022553"/>
    </source>
</evidence>
<dbReference type="PROSITE" id="PS50109">
    <property type="entry name" value="HIS_KIN"/>
    <property type="match status" value="1"/>
</dbReference>
<dbReference type="Proteomes" id="UP001235712">
    <property type="component" value="Unassembled WGS sequence"/>
</dbReference>
<evidence type="ECO:0000256" key="1">
    <source>
        <dbReference type="ARBA" id="ARBA00000085"/>
    </source>
</evidence>
<dbReference type="SUPFAM" id="SSF55874">
    <property type="entry name" value="ATPase domain of HSP90 chaperone/DNA topoisomerase II/histidine kinase"/>
    <property type="match status" value="1"/>
</dbReference>
<evidence type="ECO:0000256" key="3">
    <source>
        <dbReference type="ARBA" id="ARBA00012438"/>
    </source>
</evidence>
<evidence type="ECO:0000256" key="9">
    <source>
        <dbReference type="ARBA" id="ARBA00023012"/>
    </source>
</evidence>
<dbReference type="EC" id="2.7.13.3" evidence="3"/>
<keyword evidence="8" id="KW-1133">Transmembrane helix</keyword>
<comment type="catalytic activity">
    <reaction evidence="1">
        <text>ATP + protein L-histidine = ADP + protein N-phospho-L-histidine.</text>
        <dbReference type="EC" id="2.7.13.3"/>
    </reaction>
</comment>
<accession>A0ABT9NW19</accession>
<evidence type="ECO:0000256" key="8">
    <source>
        <dbReference type="ARBA" id="ARBA00022989"/>
    </source>
</evidence>
<dbReference type="SMART" id="SM00387">
    <property type="entry name" value="HATPase_c"/>
    <property type="match status" value="1"/>
</dbReference>
<dbReference type="PANTHER" id="PTHR45436">
    <property type="entry name" value="SENSOR HISTIDINE KINASE YKOH"/>
    <property type="match status" value="1"/>
</dbReference>
<sequence length="500" mass="52899">MRTRLSALLLLLMGVVLASLGVPLMSGIASDEARTLHTDRMADLSLFVSKVQFDPDDAAVEELALERDLRRYEDLYDVSVTVYDAARVPRFSGHENTAPQITPAQDAALDTALSGRLTEVWDQIQPWDSEPLVAAQPVVRDGDVVGAVVSVSPVDSAAGRVLQRWSILIALELIALVGAVALADRLARWLLKPVGRLDEAAHQISAGDLSARVPTGSGPPELRRLETSFNEMAVHVQDAVEAQRAFVADASHQLRNPLAALLMRLEALNLAADLPGASPARQSEAMERALADGKHLAGTLDRMLALARVENGGAPAAPLDVAEVVDERLAFWMVVADRRDIHLVRRGAAHARAQHDAGALAGALDAVLDNALKYSPEGGTVTVLVRPSSVTTPQPPPVPLAGPSSSPVLALVSTPPAPDTGVEVIVSDDGPGVPAEELPRVGDRFWRSEASEASETEGTGLGMSIAKTLMGRHDGTLDVTAGEESGLSVRLWVPPVPGPR</sequence>
<feature type="domain" description="HAMP" evidence="12">
    <location>
        <begin position="188"/>
        <end position="241"/>
    </location>
</feature>
<evidence type="ECO:0000259" key="12">
    <source>
        <dbReference type="PROSITE" id="PS50885"/>
    </source>
</evidence>
<proteinExistence type="predicted"/>
<dbReference type="SMART" id="SM00388">
    <property type="entry name" value="HisKA"/>
    <property type="match status" value="1"/>
</dbReference>
<dbReference type="Gene3D" id="1.10.287.130">
    <property type="match status" value="1"/>
</dbReference>
<dbReference type="InterPro" id="IPR050428">
    <property type="entry name" value="TCS_sensor_his_kinase"/>
</dbReference>
<dbReference type="CDD" id="cd06225">
    <property type="entry name" value="HAMP"/>
    <property type="match status" value="1"/>
</dbReference>
<dbReference type="GO" id="GO:0016301">
    <property type="term" value="F:kinase activity"/>
    <property type="evidence" value="ECO:0007669"/>
    <property type="project" value="UniProtKB-KW"/>
</dbReference>
<dbReference type="InterPro" id="IPR003594">
    <property type="entry name" value="HATPase_dom"/>
</dbReference>
<dbReference type="InterPro" id="IPR004358">
    <property type="entry name" value="Sig_transdc_His_kin-like_C"/>
</dbReference>
<dbReference type="InterPro" id="IPR036890">
    <property type="entry name" value="HATPase_C_sf"/>
</dbReference>
<comment type="caution">
    <text evidence="13">The sequence shown here is derived from an EMBL/GenBank/DDBJ whole genome shotgun (WGS) entry which is preliminary data.</text>
</comment>
<dbReference type="Pfam" id="PF00512">
    <property type="entry name" value="HisKA"/>
    <property type="match status" value="1"/>
</dbReference>
<keyword evidence="10" id="KW-0472">Membrane</keyword>
<dbReference type="PROSITE" id="PS50885">
    <property type="entry name" value="HAMP"/>
    <property type="match status" value="1"/>
</dbReference>
<dbReference type="InterPro" id="IPR005467">
    <property type="entry name" value="His_kinase_dom"/>
</dbReference>
<dbReference type="PANTHER" id="PTHR45436:SF5">
    <property type="entry name" value="SENSOR HISTIDINE KINASE TRCS"/>
    <property type="match status" value="1"/>
</dbReference>
<dbReference type="InterPro" id="IPR003660">
    <property type="entry name" value="HAMP_dom"/>
</dbReference>
<evidence type="ECO:0000256" key="6">
    <source>
        <dbReference type="ARBA" id="ARBA00022692"/>
    </source>
</evidence>
<dbReference type="RefSeq" id="WP_307237537.1">
    <property type="nucleotide sequence ID" value="NZ_JAUSQZ010000001.1"/>
</dbReference>
<dbReference type="SMART" id="SM00304">
    <property type="entry name" value="HAMP"/>
    <property type="match status" value="1"/>
</dbReference>
<dbReference type="SUPFAM" id="SSF158472">
    <property type="entry name" value="HAMP domain-like"/>
    <property type="match status" value="1"/>
</dbReference>